<evidence type="ECO:0000256" key="3">
    <source>
        <dbReference type="ARBA" id="ARBA00023163"/>
    </source>
</evidence>
<evidence type="ECO:0000256" key="2">
    <source>
        <dbReference type="ARBA" id="ARBA00023125"/>
    </source>
</evidence>
<sequence>MALRFIIVEDHPEVAKNNCEWLQKLEADAYCETLSDPVAAIKRLKEFQPDLLVVDLLYGQTSGQQSAEPGLNLLRDVFKHFPHQCVMVYSSEPLLLTPLGEAIGRHEGGFAAVNKMDRRTQFLEGAKSALSGELKIPRELRGLLQLTEREVEVLSLICKEALTDQAVADRIYTSKKTVQNHVQRLKEKLGIALEDTNETNGRVALCIEAVRRKLVQF</sequence>
<organism evidence="6 7">
    <name type="scientific">Gloeobacter morelensis MG652769</name>
    <dbReference type="NCBI Taxonomy" id="2781736"/>
    <lineage>
        <taxon>Bacteria</taxon>
        <taxon>Bacillati</taxon>
        <taxon>Cyanobacteriota</taxon>
        <taxon>Cyanophyceae</taxon>
        <taxon>Gloeobacterales</taxon>
        <taxon>Gloeobacteraceae</taxon>
        <taxon>Gloeobacter</taxon>
        <taxon>Gloeobacter morelensis</taxon>
    </lineage>
</organism>
<dbReference type="Pfam" id="PF00196">
    <property type="entry name" value="GerE"/>
    <property type="match status" value="1"/>
</dbReference>
<feature type="domain" description="Response regulatory" evidence="5">
    <location>
        <begin position="4"/>
        <end position="130"/>
    </location>
</feature>
<gene>
    <name evidence="6" type="ORF">ISF26_15580</name>
</gene>
<evidence type="ECO:0000313" key="7">
    <source>
        <dbReference type="Proteomes" id="UP001054846"/>
    </source>
</evidence>
<dbReference type="SMART" id="SM00421">
    <property type="entry name" value="HTH_LUXR"/>
    <property type="match status" value="1"/>
</dbReference>
<dbReference type="SUPFAM" id="SSF46894">
    <property type="entry name" value="C-terminal effector domain of the bipartite response regulators"/>
    <property type="match status" value="1"/>
</dbReference>
<accession>A0ABY3PHR9</accession>
<keyword evidence="7" id="KW-1185">Reference proteome</keyword>
<keyword evidence="4" id="KW-0597">Phosphoprotein</keyword>
<dbReference type="Gene3D" id="1.10.10.10">
    <property type="entry name" value="Winged helix-like DNA-binding domain superfamily/Winged helix DNA-binding domain"/>
    <property type="match status" value="1"/>
</dbReference>
<evidence type="ECO:0000259" key="5">
    <source>
        <dbReference type="PROSITE" id="PS50110"/>
    </source>
</evidence>
<protein>
    <submittedName>
        <fullName evidence="6">Response regulator transcription factor</fullName>
    </submittedName>
</protein>
<dbReference type="SUPFAM" id="SSF52172">
    <property type="entry name" value="CheY-like"/>
    <property type="match status" value="1"/>
</dbReference>
<dbReference type="InterPro" id="IPR036388">
    <property type="entry name" value="WH-like_DNA-bd_sf"/>
</dbReference>
<dbReference type="InterPro" id="IPR016032">
    <property type="entry name" value="Sig_transdc_resp-reg_C-effctor"/>
</dbReference>
<reference evidence="6 7" key="1">
    <citation type="journal article" date="2021" name="Genome Biol. Evol.">
        <title>Complete Genome Sequencing of a Novel Gloeobacter Species from a Waterfall Cave in Mexico.</title>
        <authorList>
            <person name="Saw J.H."/>
            <person name="Cardona T."/>
            <person name="Montejano G."/>
        </authorList>
    </citation>
    <scope>NUCLEOTIDE SEQUENCE [LARGE SCALE GENOMIC DNA]</scope>
    <source>
        <strain evidence="6">MG652769</strain>
    </source>
</reference>
<evidence type="ECO:0000313" key="6">
    <source>
        <dbReference type="EMBL" id="UFP93221.1"/>
    </source>
</evidence>
<dbReference type="PROSITE" id="PS50110">
    <property type="entry name" value="RESPONSE_REGULATORY"/>
    <property type="match status" value="1"/>
</dbReference>
<dbReference type="InterPro" id="IPR011006">
    <property type="entry name" value="CheY-like_superfamily"/>
</dbReference>
<dbReference type="InterPro" id="IPR000792">
    <property type="entry name" value="Tscrpt_reg_LuxR_C"/>
</dbReference>
<proteinExistence type="predicted"/>
<keyword evidence="2" id="KW-0238">DNA-binding</keyword>
<name>A0ABY3PHR9_9CYAN</name>
<dbReference type="InterPro" id="IPR001789">
    <property type="entry name" value="Sig_transdc_resp-reg_receiver"/>
</dbReference>
<dbReference type="PANTHER" id="PTHR44688:SF16">
    <property type="entry name" value="DNA-BINDING TRANSCRIPTIONAL ACTIVATOR DEVR_DOSR"/>
    <property type="match status" value="1"/>
</dbReference>
<dbReference type="Gene3D" id="3.40.50.2300">
    <property type="match status" value="1"/>
</dbReference>
<evidence type="ECO:0000256" key="1">
    <source>
        <dbReference type="ARBA" id="ARBA00023015"/>
    </source>
</evidence>
<dbReference type="EMBL" id="CP063845">
    <property type="protein sequence ID" value="UFP93221.1"/>
    <property type="molecule type" value="Genomic_DNA"/>
</dbReference>
<dbReference type="RefSeq" id="WP_230840222.1">
    <property type="nucleotide sequence ID" value="NZ_CP063845.1"/>
</dbReference>
<feature type="modified residue" description="4-aspartylphosphate" evidence="4">
    <location>
        <position position="55"/>
    </location>
</feature>
<dbReference type="Proteomes" id="UP001054846">
    <property type="component" value="Chromosome"/>
</dbReference>
<keyword evidence="1" id="KW-0805">Transcription regulation</keyword>
<dbReference type="PANTHER" id="PTHR44688">
    <property type="entry name" value="DNA-BINDING TRANSCRIPTIONAL ACTIVATOR DEVR_DOSR"/>
    <property type="match status" value="1"/>
</dbReference>
<keyword evidence="3" id="KW-0804">Transcription</keyword>
<evidence type="ECO:0000256" key="4">
    <source>
        <dbReference type="PROSITE-ProRule" id="PRU00169"/>
    </source>
</evidence>